<keyword evidence="1" id="KW-0472">Membrane</keyword>
<keyword evidence="1" id="KW-1133">Transmembrane helix</keyword>
<dbReference type="Proteomes" id="UP000006882">
    <property type="component" value="Chromosome G3"/>
</dbReference>
<feature type="transmembrane region" description="Helical" evidence="1">
    <location>
        <begin position="6"/>
        <end position="25"/>
    </location>
</feature>
<feature type="non-terminal residue" evidence="2">
    <location>
        <position position="1"/>
    </location>
</feature>
<name>A0A251PUY0_PRUPE</name>
<dbReference type="AlphaFoldDB" id="A0A251PUY0"/>
<dbReference type="EMBL" id="CM007653">
    <property type="protein sequence ID" value="ONI15302.1"/>
    <property type="molecule type" value="Genomic_DNA"/>
</dbReference>
<accession>A0A251PUY0</accession>
<protein>
    <submittedName>
        <fullName evidence="2">Uncharacterized protein</fullName>
    </submittedName>
</protein>
<proteinExistence type="predicted"/>
<keyword evidence="3" id="KW-1185">Reference proteome</keyword>
<evidence type="ECO:0000256" key="1">
    <source>
        <dbReference type="SAM" id="Phobius"/>
    </source>
</evidence>
<dbReference type="Gramene" id="ONI15302">
    <property type="protein sequence ID" value="ONI15302"/>
    <property type="gene ID" value="PRUPE_3G036600"/>
</dbReference>
<sequence length="67" mass="7711">SYSDFISHAFILIACALILIAIKVLNQCSSPFSLYAEVEDRENDPCWRSRAHARYISFNVLRILHVL</sequence>
<reference evidence="2 3" key="1">
    <citation type="journal article" date="2013" name="Nat. Genet.">
        <title>The high-quality draft genome of peach (Prunus persica) identifies unique patterns of genetic diversity, domestication and genome evolution.</title>
        <authorList>
            <consortium name="International Peach Genome Initiative"/>
            <person name="Verde I."/>
            <person name="Abbott A.G."/>
            <person name="Scalabrin S."/>
            <person name="Jung S."/>
            <person name="Shu S."/>
            <person name="Marroni F."/>
            <person name="Zhebentyayeva T."/>
            <person name="Dettori M.T."/>
            <person name="Grimwood J."/>
            <person name="Cattonaro F."/>
            <person name="Zuccolo A."/>
            <person name="Rossini L."/>
            <person name="Jenkins J."/>
            <person name="Vendramin E."/>
            <person name="Meisel L.A."/>
            <person name="Decroocq V."/>
            <person name="Sosinski B."/>
            <person name="Prochnik S."/>
            <person name="Mitros T."/>
            <person name="Policriti A."/>
            <person name="Cipriani G."/>
            <person name="Dondini L."/>
            <person name="Ficklin S."/>
            <person name="Goodstein D.M."/>
            <person name="Xuan P."/>
            <person name="Del Fabbro C."/>
            <person name="Aramini V."/>
            <person name="Copetti D."/>
            <person name="Gonzalez S."/>
            <person name="Horner D.S."/>
            <person name="Falchi R."/>
            <person name="Lucas S."/>
            <person name="Mica E."/>
            <person name="Maldonado J."/>
            <person name="Lazzari B."/>
            <person name="Bielenberg D."/>
            <person name="Pirona R."/>
            <person name="Miculan M."/>
            <person name="Barakat A."/>
            <person name="Testolin R."/>
            <person name="Stella A."/>
            <person name="Tartarini S."/>
            <person name="Tonutti P."/>
            <person name="Arus P."/>
            <person name="Orellana A."/>
            <person name="Wells C."/>
            <person name="Main D."/>
            <person name="Vizzotto G."/>
            <person name="Silva H."/>
            <person name="Salamini F."/>
            <person name="Schmutz J."/>
            <person name="Morgante M."/>
            <person name="Rokhsar D.S."/>
        </authorList>
    </citation>
    <scope>NUCLEOTIDE SEQUENCE [LARGE SCALE GENOMIC DNA]</scope>
    <source>
        <strain evidence="3">cv. Nemared</strain>
    </source>
</reference>
<keyword evidence="1" id="KW-0812">Transmembrane</keyword>
<evidence type="ECO:0000313" key="2">
    <source>
        <dbReference type="EMBL" id="ONI15302.1"/>
    </source>
</evidence>
<gene>
    <name evidence="2" type="ORF">PRUPE_3G036600</name>
</gene>
<organism evidence="2 3">
    <name type="scientific">Prunus persica</name>
    <name type="common">Peach</name>
    <name type="synonym">Amygdalus persica</name>
    <dbReference type="NCBI Taxonomy" id="3760"/>
    <lineage>
        <taxon>Eukaryota</taxon>
        <taxon>Viridiplantae</taxon>
        <taxon>Streptophyta</taxon>
        <taxon>Embryophyta</taxon>
        <taxon>Tracheophyta</taxon>
        <taxon>Spermatophyta</taxon>
        <taxon>Magnoliopsida</taxon>
        <taxon>eudicotyledons</taxon>
        <taxon>Gunneridae</taxon>
        <taxon>Pentapetalae</taxon>
        <taxon>rosids</taxon>
        <taxon>fabids</taxon>
        <taxon>Rosales</taxon>
        <taxon>Rosaceae</taxon>
        <taxon>Amygdaloideae</taxon>
        <taxon>Amygdaleae</taxon>
        <taxon>Prunus</taxon>
    </lineage>
</organism>
<evidence type="ECO:0000313" key="3">
    <source>
        <dbReference type="Proteomes" id="UP000006882"/>
    </source>
</evidence>